<sequence>MLTAMVMMTILGCDDGVTDCQYVATLKKRWTTIERCNAVSEKELANFANVSFPVVIAVCQNPAVAETKPAQTAPASEANGSGPPHPEPTEQQILAEERSLGQKAIEHVSSILPSKDSVQNLLHGPIRVIEDGYSWVAKRLR</sequence>
<dbReference type="RefSeq" id="WP_377396067.1">
    <property type="nucleotide sequence ID" value="NZ_JBHUEQ010000003.1"/>
</dbReference>
<comment type="caution">
    <text evidence="2">The sequence shown here is derived from an EMBL/GenBank/DDBJ whole genome shotgun (WGS) entry which is preliminary data.</text>
</comment>
<evidence type="ECO:0000313" key="3">
    <source>
        <dbReference type="Proteomes" id="UP001597322"/>
    </source>
</evidence>
<evidence type="ECO:0008006" key="4">
    <source>
        <dbReference type="Google" id="ProtNLM"/>
    </source>
</evidence>
<evidence type="ECO:0000256" key="1">
    <source>
        <dbReference type="SAM" id="MobiDB-lite"/>
    </source>
</evidence>
<proteinExistence type="predicted"/>
<reference evidence="3" key="1">
    <citation type="journal article" date="2019" name="Int. J. Syst. Evol. Microbiol.">
        <title>The Global Catalogue of Microorganisms (GCM) 10K type strain sequencing project: providing services to taxonomists for standard genome sequencing and annotation.</title>
        <authorList>
            <consortium name="The Broad Institute Genomics Platform"/>
            <consortium name="The Broad Institute Genome Sequencing Center for Infectious Disease"/>
            <person name="Wu L."/>
            <person name="Ma J."/>
        </authorList>
    </citation>
    <scope>NUCLEOTIDE SEQUENCE [LARGE SCALE GENOMIC DNA]</scope>
    <source>
        <strain evidence="3">CG52</strain>
    </source>
</reference>
<protein>
    <recommendedName>
        <fullName evidence="4">Lipoprotein</fullName>
    </recommendedName>
</protein>
<dbReference type="EMBL" id="JBHUEQ010000003">
    <property type="protein sequence ID" value="MFD1744325.1"/>
    <property type="molecule type" value="Genomic_DNA"/>
</dbReference>
<name>A0ABW4LZ47_9HYPH</name>
<feature type="region of interest" description="Disordered" evidence="1">
    <location>
        <begin position="67"/>
        <end position="91"/>
    </location>
</feature>
<dbReference type="Proteomes" id="UP001597322">
    <property type="component" value="Unassembled WGS sequence"/>
</dbReference>
<accession>A0ABW4LZ47</accession>
<evidence type="ECO:0000313" key="2">
    <source>
        <dbReference type="EMBL" id="MFD1744325.1"/>
    </source>
</evidence>
<keyword evidence="3" id="KW-1185">Reference proteome</keyword>
<gene>
    <name evidence="2" type="ORF">ACFSE1_02515</name>
</gene>
<organism evidence="2 3">
    <name type="scientific">Rhizobium helianthi</name>
    <dbReference type="NCBI Taxonomy" id="1132695"/>
    <lineage>
        <taxon>Bacteria</taxon>
        <taxon>Pseudomonadati</taxon>
        <taxon>Pseudomonadota</taxon>
        <taxon>Alphaproteobacteria</taxon>
        <taxon>Hyphomicrobiales</taxon>
        <taxon>Rhizobiaceae</taxon>
        <taxon>Rhizobium/Agrobacterium group</taxon>
        <taxon>Rhizobium</taxon>
    </lineage>
</organism>